<organism evidence="2 3">
    <name type="scientific">Triticum urartu</name>
    <name type="common">Red wild einkorn</name>
    <name type="synonym">Crithodium urartu</name>
    <dbReference type="NCBI Taxonomy" id="4572"/>
    <lineage>
        <taxon>Eukaryota</taxon>
        <taxon>Viridiplantae</taxon>
        <taxon>Streptophyta</taxon>
        <taxon>Embryophyta</taxon>
        <taxon>Tracheophyta</taxon>
        <taxon>Spermatophyta</taxon>
        <taxon>Magnoliopsida</taxon>
        <taxon>Liliopsida</taxon>
        <taxon>Poales</taxon>
        <taxon>Poaceae</taxon>
        <taxon>BOP clade</taxon>
        <taxon>Pooideae</taxon>
        <taxon>Triticodae</taxon>
        <taxon>Triticeae</taxon>
        <taxon>Triticinae</taxon>
        <taxon>Triticum</taxon>
    </lineage>
</organism>
<keyword evidence="3" id="KW-1185">Reference proteome</keyword>
<dbReference type="Proteomes" id="UP000015106">
    <property type="component" value="Chromosome 5"/>
</dbReference>
<feature type="compositionally biased region" description="Basic and acidic residues" evidence="1">
    <location>
        <begin position="84"/>
        <end position="98"/>
    </location>
</feature>
<name>A0A8R7UG51_TRIUA</name>
<feature type="compositionally biased region" description="Acidic residues" evidence="1">
    <location>
        <begin position="150"/>
        <end position="161"/>
    </location>
</feature>
<dbReference type="EnsemblPlants" id="TuG1812G0500001714.01.T01">
    <property type="protein sequence ID" value="TuG1812G0500001714.01.T01.cds264481"/>
    <property type="gene ID" value="TuG1812G0500001714.01"/>
</dbReference>
<reference evidence="2" key="3">
    <citation type="submission" date="2022-06" db="UniProtKB">
        <authorList>
            <consortium name="EnsemblPlants"/>
        </authorList>
    </citation>
    <scope>IDENTIFICATION</scope>
</reference>
<feature type="region of interest" description="Disordered" evidence="1">
    <location>
        <begin position="191"/>
        <end position="250"/>
    </location>
</feature>
<dbReference type="AlphaFoldDB" id="A0A8R7UG51"/>
<evidence type="ECO:0000256" key="1">
    <source>
        <dbReference type="SAM" id="MobiDB-lite"/>
    </source>
</evidence>
<proteinExistence type="predicted"/>
<feature type="compositionally biased region" description="Basic and acidic residues" evidence="1">
    <location>
        <begin position="219"/>
        <end position="242"/>
    </location>
</feature>
<accession>A0A8R7UG51</accession>
<evidence type="ECO:0000313" key="3">
    <source>
        <dbReference type="Proteomes" id="UP000015106"/>
    </source>
</evidence>
<evidence type="ECO:0000313" key="2">
    <source>
        <dbReference type="EnsemblPlants" id="TuG1812G0500001714.01.T01.cds264481"/>
    </source>
</evidence>
<feature type="compositionally biased region" description="Basic and acidic residues" evidence="1">
    <location>
        <begin position="122"/>
        <end position="149"/>
    </location>
</feature>
<feature type="compositionally biased region" description="Low complexity" evidence="1">
    <location>
        <begin position="19"/>
        <end position="29"/>
    </location>
</feature>
<feature type="region of interest" description="Disordered" evidence="1">
    <location>
        <begin position="1"/>
        <end position="176"/>
    </location>
</feature>
<sequence>MVSRVFLKNESVDGMTWGASAAPASSSRGVGEEGEQVDGGARSSSSARLQVVVEEELFLGHPERAVRAGERGAGREGGEDDGPDGGHEDDERRRRQEPAQRLPLGEGLPKGRQRGRVGGAEEVERAPGGEEREQGGERERVRQEGGGEGERDEEGVVDAEVGEVPADAGGGVGEGVRAAERRAVEELRPRARAGEGALGGVEEAGEIGALVGRRGGVRGGEDDGGGRGGGRRDNGDGEEGRRSRGHGVGG</sequence>
<feature type="compositionally biased region" description="Basic and acidic residues" evidence="1">
    <location>
        <begin position="61"/>
        <end position="77"/>
    </location>
</feature>
<dbReference type="Gramene" id="TuG1812G0500001714.01.T01">
    <property type="protein sequence ID" value="TuG1812G0500001714.01.T01.cds264481"/>
    <property type="gene ID" value="TuG1812G0500001714.01"/>
</dbReference>
<reference evidence="3" key="1">
    <citation type="journal article" date="2013" name="Nature">
        <title>Draft genome of the wheat A-genome progenitor Triticum urartu.</title>
        <authorList>
            <person name="Ling H.Q."/>
            <person name="Zhao S."/>
            <person name="Liu D."/>
            <person name="Wang J."/>
            <person name="Sun H."/>
            <person name="Zhang C."/>
            <person name="Fan H."/>
            <person name="Li D."/>
            <person name="Dong L."/>
            <person name="Tao Y."/>
            <person name="Gao C."/>
            <person name="Wu H."/>
            <person name="Li Y."/>
            <person name="Cui Y."/>
            <person name="Guo X."/>
            <person name="Zheng S."/>
            <person name="Wang B."/>
            <person name="Yu K."/>
            <person name="Liang Q."/>
            <person name="Yang W."/>
            <person name="Lou X."/>
            <person name="Chen J."/>
            <person name="Feng M."/>
            <person name="Jian J."/>
            <person name="Zhang X."/>
            <person name="Luo G."/>
            <person name="Jiang Y."/>
            <person name="Liu J."/>
            <person name="Wang Z."/>
            <person name="Sha Y."/>
            <person name="Zhang B."/>
            <person name="Wu H."/>
            <person name="Tang D."/>
            <person name="Shen Q."/>
            <person name="Xue P."/>
            <person name="Zou S."/>
            <person name="Wang X."/>
            <person name="Liu X."/>
            <person name="Wang F."/>
            <person name="Yang Y."/>
            <person name="An X."/>
            <person name="Dong Z."/>
            <person name="Zhang K."/>
            <person name="Zhang X."/>
            <person name="Luo M.C."/>
            <person name="Dvorak J."/>
            <person name="Tong Y."/>
            <person name="Wang J."/>
            <person name="Yang H."/>
            <person name="Li Z."/>
            <person name="Wang D."/>
            <person name="Zhang A."/>
            <person name="Wang J."/>
        </authorList>
    </citation>
    <scope>NUCLEOTIDE SEQUENCE</scope>
    <source>
        <strain evidence="3">cv. G1812</strain>
    </source>
</reference>
<protein>
    <submittedName>
        <fullName evidence="2">Uncharacterized protein</fullName>
    </submittedName>
</protein>
<reference evidence="2" key="2">
    <citation type="submission" date="2018-03" db="EMBL/GenBank/DDBJ databases">
        <title>The Triticum urartu genome reveals the dynamic nature of wheat genome evolution.</title>
        <authorList>
            <person name="Ling H."/>
            <person name="Ma B."/>
            <person name="Shi X."/>
            <person name="Liu H."/>
            <person name="Dong L."/>
            <person name="Sun H."/>
            <person name="Cao Y."/>
            <person name="Gao Q."/>
            <person name="Zheng S."/>
            <person name="Li Y."/>
            <person name="Yu Y."/>
            <person name="Du H."/>
            <person name="Qi M."/>
            <person name="Li Y."/>
            <person name="Yu H."/>
            <person name="Cui Y."/>
            <person name="Wang N."/>
            <person name="Chen C."/>
            <person name="Wu H."/>
            <person name="Zhao Y."/>
            <person name="Zhang J."/>
            <person name="Li Y."/>
            <person name="Zhou W."/>
            <person name="Zhang B."/>
            <person name="Hu W."/>
            <person name="Eijk M."/>
            <person name="Tang J."/>
            <person name="Witsenboer H."/>
            <person name="Zhao S."/>
            <person name="Li Z."/>
            <person name="Zhang A."/>
            <person name="Wang D."/>
            <person name="Liang C."/>
        </authorList>
    </citation>
    <scope>NUCLEOTIDE SEQUENCE [LARGE SCALE GENOMIC DNA]</scope>
    <source>
        <strain evidence="2">cv. G1812</strain>
    </source>
</reference>